<dbReference type="AlphaFoldDB" id="A0A6A0AX99"/>
<gene>
    <name evidence="2" type="ORF">SCWH03_37300</name>
</gene>
<dbReference type="Proteomes" id="UP000484988">
    <property type="component" value="Unassembled WGS sequence"/>
</dbReference>
<name>A0A6A0AX99_9ACTN</name>
<reference evidence="2 3" key="1">
    <citation type="submission" date="2020-02" db="EMBL/GenBank/DDBJ databases">
        <title>Whole Genome Shotgun Sequence of Streptomyces sp. strain CWH03.</title>
        <authorList>
            <person name="Dohra H."/>
            <person name="Kodani S."/>
            <person name="Yamamura H."/>
        </authorList>
    </citation>
    <scope>NUCLEOTIDE SEQUENCE [LARGE SCALE GENOMIC DNA]</scope>
    <source>
        <strain evidence="2 3">CWH03</strain>
    </source>
</reference>
<evidence type="ECO:0000313" key="2">
    <source>
        <dbReference type="EMBL" id="GFH37492.1"/>
    </source>
</evidence>
<dbReference type="EMBL" id="BLLG01000010">
    <property type="protein sequence ID" value="GFH37492.1"/>
    <property type="molecule type" value="Genomic_DNA"/>
</dbReference>
<accession>A0A6A0AX99</accession>
<comment type="caution">
    <text evidence="2">The sequence shown here is derived from an EMBL/GenBank/DDBJ whole genome shotgun (WGS) entry which is preliminary data.</text>
</comment>
<sequence length="185" mass="20197">MTWVTQKTLLPDPILTEHQDLGRAGRARASRGPAQHRAPPFDQADSGRSRLPDPPTERRRWRQLPGSGAPESRSGRRPPVRTGFTGRRTGYPGGSPCGRRRETRRCTALLEVESMTDISGLEPVAAFCGKCDCGCPQLFVDPGAPVERRVVLTDDFGQRVQMSADQFSSLVDDAKNGKLDGIALS</sequence>
<organism evidence="2 3">
    <name type="scientific">Streptomyces pacificus</name>
    <dbReference type="NCBI Taxonomy" id="2705029"/>
    <lineage>
        <taxon>Bacteria</taxon>
        <taxon>Bacillati</taxon>
        <taxon>Actinomycetota</taxon>
        <taxon>Actinomycetes</taxon>
        <taxon>Kitasatosporales</taxon>
        <taxon>Streptomycetaceae</taxon>
        <taxon>Streptomyces</taxon>
    </lineage>
</organism>
<keyword evidence="3" id="KW-1185">Reference proteome</keyword>
<evidence type="ECO:0000313" key="3">
    <source>
        <dbReference type="Proteomes" id="UP000484988"/>
    </source>
</evidence>
<evidence type="ECO:0000256" key="1">
    <source>
        <dbReference type="SAM" id="MobiDB-lite"/>
    </source>
</evidence>
<feature type="region of interest" description="Disordered" evidence="1">
    <location>
        <begin position="1"/>
        <end position="100"/>
    </location>
</feature>
<feature type="compositionally biased region" description="Basic and acidic residues" evidence="1">
    <location>
        <begin position="45"/>
        <end position="58"/>
    </location>
</feature>
<protein>
    <submittedName>
        <fullName evidence="2">Uncharacterized protein</fullName>
    </submittedName>
</protein>
<proteinExistence type="predicted"/>